<dbReference type="PANTHER" id="PTHR15032:SF27">
    <property type="entry name" value="N-ACYL-PHOSPHATIDYLETHANOLAMINE-HYDROLYZING PHOSPHOLIPASE D"/>
    <property type="match status" value="1"/>
</dbReference>
<dbReference type="Proteomes" id="UP000311382">
    <property type="component" value="Unassembled WGS sequence"/>
</dbReference>
<organism evidence="3 4">
    <name type="scientific">Rhodotorula diobovata</name>
    <dbReference type="NCBI Taxonomy" id="5288"/>
    <lineage>
        <taxon>Eukaryota</taxon>
        <taxon>Fungi</taxon>
        <taxon>Dikarya</taxon>
        <taxon>Basidiomycota</taxon>
        <taxon>Pucciniomycotina</taxon>
        <taxon>Microbotryomycetes</taxon>
        <taxon>Sporidiobolales</taxon>
        <taxon>Sporidiobolaceae</taxon>
        <taxon>Rhodotorula</taxon>
    </lineage>
</organism>
<feature type="domain" description="Metallo-beta-lactamase" evidence="2">
    <location>
        <begin position="100"/>
        <end position="196"/>
    </location>
</feature>
<reference evidence="3 4" key="1">
    <citation type="submission" date="2019-03" db="EMBL/GenBank/DDBJ databases">
        <title>Rhodosporidium diobovatum UCD-FST 08-225 genome sequencing, assembly, and annotation.</title>
        <authorList>
            <person name="Fakankun I.U."/>
            <person name="Fristensky B."/>
            <person name="Levin D.B."/>
        </authorList>
    </citation>
    <scope>NUCLEOTIDE SEQUENCE [LARGE SCALE GENOMIC DNA]</scope>
    <source>
        <strain evidence="3 4">UCD-FST 08-225</strain>
    </source>
</reference>
<dbReference type="OrthoDB" id="332863at2759"/>
<gene>
    <name evidence="3" type="ORF">DMC30DRAFT_347852</name>
</gene>
<evidence type="ECO:0000313" key="3">
    <source>
        <dbReference type="EMBL" id="TNY23092.1"/>
    </source>
</evidence>
<dbReference type="GO" id="GO:0070291">
    <property type="term" value="P:N-acylethanolamine metabolic process"/>
    <property type="evidence" value="ECO:0007669"/>
    <property type="project" value="TreeGrafter"/>
</dbReference>
<evidence type="ECO:0000256" key="1">
    <source>
        <dbReference type="SAM" id="MobiDB-lite"/>
    </source>
</evidence>
<comment type="caution">
    <text evidence="3">The sequence shown here is derived from an EMBL/GenBank/DDBJ whole genome shotgun (WGS) entry which is preliminary data.</text>
</comment>
<dbReference type="GO" id="GO:0005737">
    <property type="term" value="C:cytoplasm"/>
    <property type="evidence" value="ECO:0007669"/>
    <property type="project" value="TreeGrafter"/>
</dbReference>
<dbReference type="InterPro" id="IPR036866">
    <property type="entry name" value="RibonucZ/Hydroxyglut_hydro"/>
</dbReference>
<dbReference type="Pfam" id="PF12706">
    <property type="entry name" value="Lactamase_B_2"/>
    <property type="match status" value="1"/>
</dbReference>
<sequence length="387" mass="42384">MRGPWLARPLRELEDVVEDVRVVQPDWGRRELRQRRRDRAARASGASGADALEGDEEGNTEVICGTWVGHAGAFVEIPLRAPSSTSRSSSSTGASSTLKVLFDPIFSARASPVTWFGPKRMREAPCSVEDLPGVDIVAISHNHYDHLDLATILAVRAKWPRARYFVGLGNKPWFLARGISARQVFEMDWWDEVTLPASVFLDGDTGYRPIASSPLTSPVFSALGRSHGPFDLSFIPIWRGGTLGFISALGLRLCQENLPTATHASPSDAVQIHLDARSRNTVGIHFGTFQGSHLEALEALHALEMACDEAGVRDLGDAKEGKRGQMGRLDIGETLVVEGASFIISLAGSGRELTGRTQCSRRRWRSRVSRAERPALQASHKLPSLEY</sequence>
<keyword evidence="4" id="KW-1185">Reference proteome</keyword>
<dbReference type="Gene3D" id="3.60.15.10">
    <property type="entry name" value="Ribonuclease Z/Hydroxyacylglutathione hydrolase-like"/>
    <property type="match status" value="2"/>
</dbReference>
<dbReference type="AlphaFoldDB" id="A0A5C5G3S7"/>
<dbReference type="InterPro" id="IPR001279">
    <property type="entry name" value="Metallo-B-lactamas"/>
</dbReference>
<dbReference type="PANTHER" id="PTHR15032">
    <property type="entry name" value="N-ACYL-PHOSPHATIDYLETHANOLAMINE-HYDROLYZING PHOSPHOLIPASE D"/>
    <property type="match status" value="1"/>
</dbReference>
<feature type="region of interest" description="Disordered" evidence="1">
    <location>
        <begin position="33"/>
        <end position="55"/>
    </location>
</feature>
<keyword evidence="3" id="KW-0378">Hydrolase</keyword>
<feature type="compositionally biased region" description="Low complexity" evidence="1">
    <location>
        <begin position="42"/>
        <end position="51"/>
    </location>
</feature>
<dbReference type="SUPFAM" id="SSF56281">
    <property type="entry name" value="Metallo-hydrolase/oxidoreductase"/>
    <property type="match status" value="1"/>
</dbReference>
<evidence type="ECO:0000313" key="4">
    <source>
        <dbReference type="Proteomes" id="UP000311382"/>
    </source>
</evidence>
<evidence type="ECO:0000259" key="2">
    <source>
        <dbReference type="Pfam" id="PF12706"/>
    </source>
</evidence>
<proteinExistence type="predicted"/>
<dbReference type="GO" id="GO:0070290">
    <property type="term" value="F:N-acylphosphatidylethanolamine-specific phospholipase D activity"/>
    <property type="evidence" value="ECO:0007669"/>
    <property type="project" value="TreeGrafter"/>
</dbReference>
<protein>
    <submittedName>
        <fullName evidence="3">Metallo-hydrolase/oxidoreductase</fullName>
    </submittedName>
</protein>
<dbReference type="GO" id="GO:0070292">
    <property type="term" value="P:N-acylphosphatidylethanolamine metabolic process"/>
    <property type="evidence" value="ECO:0007669"/>
    <property type="project" value="TreeGrafter"/>
</dbReference>
<dbReference type="EMBL" id="SOZI01000015">
    <property type="protein sequence ID" value="TNY23092.1"/>
    <property type="molecule type" value="Genomic_DNA"/>
</dbReference>
<name>A0A5C5G3S7_9BASI</name>
<accession>A0A5C5G3S7</accession>